<evidence type="ECO:0000256" key="1">
    <source>
        <dbReference type="SAM" id="SignalP"/>
    </source>
</evidence>
<dbReference type="InterPro" id="IPR005183">
    <property type="entry name" value="DUF305_CopM-like"/>
</dbReference>
<gene>
    <name evidence="3" type="ORF">AB852_22000</name>
</gene>
<dbReference type="GeneID" id="96795437"/>
<evidence type="ECO:0000313" key="4">
    <source>
        <dbReference type="Proteomes" id="UP000186455"/>
    </source>
</evidence>
<accession>A0A1Q4V5K6</accession>
<organism evidence="3 4">
    <name type="scientific">Streptomyces uncialis</name>
    <dbReference type="NCBI Taxonomy" id="1048205"/>
    <lineage>
        <taxon>Bacteria</taxon>
        <taxon>Bacillati</taxon>
        <taxon>Actinomycetota</taxon>
        <taxon>Actinomycetes</taxon>
        <taxon>Kitasatosporales</taxon>
        <taxon>Streptomycetaceae</taxon>
        <taxon>Streptomyces</taxon>
    </lineage>
</organism>
<dbReference type="InterPro" id="IPR012347">
    <property type="entry name" value="Ferritin-like"/>
</dbReference>
<dbReference type="AlphaFoldDB" id="A0A1Q4V5K6"/>
<dbReference type="Proteomes" id="UP000186455">
    <property type="component" value="Unassembled WGS sequence"/>
</dbReference>
<keyword evidence="4" id="KW-1185">Reference proteome</keyword>
<dbReference type="Gene3D" id="1.20.1260.10">
    <property type="match status" value="1"/>
</dbReference>
<dbReference type="PANTHER" id="PTHR36933:SF1">
    <property type="entry name" value="SLL0788 PROTEIN"/>
    <property type="match status" value="1"/>
</dbReference>
<evidence type="ECO:0000259" key="2">
    <source>
        <dbReference type="Pfam" id="PF03713"/>
    </source>
</evidence>
<dbReference type="Pfam" id="PF03713">
    <property type="entry name" value="DUF305"/>
    <property type="match status" value="1"/>
</dbReference>
<protein>
    <recommendedName>
        <fullName evidence="2">DUF305 domain-containing protein</fullName>
    </recommendedName>
</protein>
<feature type="chain" id="PRO_5012885784" description="DUF305 domain-containing protein" evidence="1">
    <location>
        <begin position="27"/>
        <end position="211"/>
    </location>
</feature>
<comment type="caution">
    <text evidence="3">The sequence shown here is derived from an EMBL/GenBank/DDBJ whole genome shotgun (WGS) entry which is preliminary data.</text>
</comment>
<evidence type="ECO:0000313" key="3">
    <source>
        <dbReference type="EMBL" id="OKH93126.1"/>
    </source>
</evidence>
<dbReference type="EMBL" id="LFBV01000005">
    <property type="protein sequence ID" value="OKH93126.1"/>
    <property type="molecule type" value="Genomic_DNA"/>
</dbReference>
<name>A0A1Q4V5K6_9ACTN</name>
<sequence length="211" mass="22453">MRRPGPFVSAALAAAAVLAALTVATAASSGPAPAPAPAATAPADGSADAGFARDMAVHHQQAVEMAYLVRDRTDDEDIRVLAYDIAQTQSTQRGMLLGWLDLWELPTVSAREPMAWMGMTPDPRDVRDGALMPGMATRAQLDELRAARGRTAEALFLRLMTDHHRGGVHMAEGCVRSCAVPVGKRLARGMVDGQRSEIARMDELLRARAGG</sequence>
<feature type="domain" description="DUF305" evidence="2">
    <location>
        <begin position="48"/>
        <end position="205"/>
    </location>
</feature>
<dbReference type="RefSeq" id="WP_073791453.1">
    <property type="nucleotide sequence ID" value="NZ_CP109583.1"/>
</dbReference>
<dbReference type="PANTHER" id="PTHR36933">
    <property type="entry name" value="SLL0788 PROTEIN"/>
    <property type="match status" value="1"/>
</dbReference>
<keyword evidence="1" id="KW-0732">Signal</keyword>
<dbReference type="STRING" id="1048205.AB852_22000"/>
<reference evidence="3 4" key="1">
    <citation type="submission" date="2015-06" db="EMBL/GenBank/DDBJ databases">
        <title>Cloning and characterization of the uncialamcin biosynthetic gene cluster.</title>
        <authorList>
            <person name="Yan X."/>
            <person name="Huang T."/>
            <person name="Ge H."/>
            <person name="Shen B."/>
        </authorList>
    </citation>
    <scope>NUCLEOTIDE SEQUENCE [LARGE SCALE GENOMIC DNA]</scope>
    <source>
        <strain evidence="3 4">DCA2648</strain>
    </source>
</reference>
<proteinExistence type="predicted"/>
<feature type="signal peptide" evidence="1">
    <location>
        <begin position="1"/>
        <end position="26"/>
    </location>
</feature>